<organism evidence="1 2">
    <name type="scientific">Smittium culicis</name>
    <dbReference type="NCBI Taxonomy" id="133412"/>
    <lineage>
        <taxon>Eukaryota</taxon>
        <taxon>Fungi</taxon>
        <taxon>Fungi incertae sedis</taxon>
        <taxon>Zoopagomycota</taxon>
        <taxon>Kickxellomycotina</taxon>
        <taxon>Harpellomycetes</taxon>
        <taxon>Harpellales</taxon>
        <taxon>Legeriomycetaceae</taxon>
        <taxon>Smittium</taxon>
    </lineage>
</organism>
<comment type="caution">
    <text evidence="1">The sequence shown here is derived from an EMBL/GenBank/DDBJ whole genome shotgun (WGS) entry which is preliminary data.</text>
</comment>
<evidence type="ECO:0008006" key="3">
    <source>
        <dbReference type="Google" id="ProtNLM"/>
    </source>
</evidence>
<accession>A0A1R1XFG2</accession>
<reference evidence="2" key="1">
    <citation type="submission" date="2017-01" db="EMBL/GenBank/DDBJ databases">
        <authorList>
            <person name="Wang Y."/>
            <person name="White M."/>
            <person name="Kvist S."/>
            <person name="Moncalvo J.-M."/>
        </authorList>
    </citation>
    <scope>NUCLEOTIDE SEQUENCE [LARGE SCALE GENOMIC DNA]</scope>
    <source>
        <strain evidence="2">ID-206-W2</strain>
    </source>
</reference>
<dbReference type="AlphaFoldDB" id="A0A1R1XFG2"/>
<dbReference type="Gene3D" id="1.25.40.20">
    <property type="entry name" value="Ankyrin repeat-containing domain"/>
    <property type="match status" value="1"/>
</dbReference>
<proteinExistence type="predicted"/>
<name>A0A1R1XFG2_9FUNG</name>
<evidence type="ECO:0000313" key="1">
    <source>
        <dbReference type="EMBL" id="OMJ13385.1"/>
    </source>
</evidence>
<keyword evidence="2" id="KW-1185">Reference proteome</keyword>
<evidence type="ECO:0000313" key="2">
    <source>
        <dbReference type="Proteomes" id="UP000187429"/>
    </source>
</evidence>
<dbReference type="EMBL" id="LSSM01005100">
    <property type="protein sequence ID" value="OMJ13385.1"/>
    <property type="molecule type" value="Genomic_DNA"/>
</dbReference>
<protein>
    <recommendedName>
        <fullName evidence="3">Ankyrin repeat protein</fullName>
    </recommendedName>
</protein>
<dbReference type="InterPro" id="IPR036770">
    <property type="entry name" value="Ankyrin_rpt-contain_sf"/>
</dbReference>
<sequence length="252" mass="29184">MNTSSPLKIGLTGEDSTIHTRPLIYIGRNKEKCLNIALMTSNVYLIKLLLSSYKISPNISNDNSTKIKLNLHKKFQFNGIGHQQLWHLVYHKQFDILDLLIESGLDVSKFEKIFFPAIQNSSIKMLIYLEKMGANFTRIDHEAFLLVCKSRDDDTIDFILPKFSEEDLSIPWYFKIACGYGNVKVVKYLVNYLPNSDFIYTDLFYKACKYDRADVYSIIYDTFTNKDEIKNFSIFVSSKYNSSNVINRILLG</sequence>
<dbReference type="Proteomes" id="UP000187429">
    <property type="component" value="Unassembled WGS sequence"/>
</dbReference>
<dbReference type="SUPFAM" id="SSF48403">
    <property type="entry name" value="Ankyrin repeat"/>
    <property type="match status" value="1"/>
</dbReference>
<gene>
    <name evidence="1" type="ORF">AYI69_g9024</name>
</gene>
<dbReference type="OrthoDB" id="10446936at2759"/>